<comment type="caution">
    <text evidence="1">The sequence shown here is derived from an EMBL/GenBank/DDBJ whole genome shotgun (WGS) entry which is preliminary data.</text>
</comment>
<organism evidence="1 2">
    <name type="scientific">Ixodes persulcatus</name>
    <name type="common">Taiga tick</name>
    <dbReference type="NCBI Taxonomy" id="34615"/>
    <lineage>
        <taxon>Eukaryota</taxon>
        <taxon>Metazoa</taxon>
        <taxon>Ecdysozoa</taxon>
        <taxon>Arthropoda</taxon>
        <taxon>Chelicerata</taxon>
        <taxon>Arachnida</taxon>
        <taxon>Acari</taxon>
        <taxon>Parasitiformes</taxon>
        <taxon>Ixodida</taxon>
        <taxon>Ixodoidea</taxon>
        <taxon>Ixodidae</taxon>
        <taxon>Ixodinae</taxon>
        <taxon>Ixodes</taxon>
    </lineage>
</organism>
<evidence type="ECO:0000313" key="2">
    <source>
        <dbReference type="Proteomes" id="UP000805193"/>
    </source>
</evidence>
<name>A0AC60QGH9_IXOPE</name>
<gene>
    <name evidence="1" type="ORF">HPB47_020066</name>
</gene>
<accession>A0AC60QGH9</accession>
<dbReference type="EMBL" id="JABSTQ010009072">
    <property type="protein sequence ID" value="KAG0433291.1"/>
    <property type="molecule type" value="Genomic_DNA"/>
</dbReference>
<proteinExistence type="predicted"/>
<protein>
    <submittedName>
        <fullName evidence="1">Uncharacterized protein</fullName>
    </submittedName>
</protein>
<sequence>MEDPVRGREATWWKLCDSSFQFSSTAEDCRRHRTTDYSLECDENERSDVRKARAVVRVRSQVPFLTALNLMMTSPSVKKSAEPQTTSCSHRRVGPAGGMLPQQPFYAPVYTDVRCLQVGYGGRDYRCRLLPKHLDADRERRRVLLVFNNFPEPECKHDEMTVTLKINDAKFFGVPLKMLDITGYVSATVNDIRIDDFSVPDGLYITVHVVDKTPEHQLVRWGEDVRLKGMDNVAATQELVAVGDENTVVDFITVSLTCPLSKTRLKVPCRGTRCSHAQTFDAMAYLEINESTLRPLWRCPVCNRSIKVEELRIDLLVLELLGRLGSFYGAVELFPDGRWTPVVKHVDVILIDDSPVKLPDVERNRNVSVIDLTSDTSWNEDD</sequence>
<reference evidence="1 2" key="1">
    <citation type="journal article" date="2020" name="Cell">
        <title>Large-Scale Comparative Analyses of Tick Genomes Elucidate Their Genetic Diversity and Vector Capacities.</title>
        <authorList>
            <consortium name="Tick Genome and Microbiome Consortium (TIGMIC)"/>
            <person name="Jia N."/>
            <person name="Wang J."/>
            <person name="Shi W."/>
            <person name="Du L."/>
            <person name="Sun Y."/>
            <person name="Zhan W."/>
            <person name="Jiang J.F."/>
            <person name="Wang Q."/>
            <person name="Zhang B."/>
            <person name="Ji P."/>
            <person name="Bell-Sakyi L."/>
            <person name="Cui X.M."/>
            <person name="Yuan T.T."/>
            <person name="Jiang B.G."/>
            <person name="Yang W.F."/>
            <person name="Lam T.T."/>
            <person name="Chang Q.C."/>
            <person name="Ding S.J."/>
            <person name="Wang X.J."/>
            <person name="Zhu J.G."/>
            <person name="Ruan X.D."/>
            <person name="Zhao L."/>
            <person name="Wei J.T."/>
            <person name="Ye R.Z."/>
            <person name="Que T.C."/>
            <person name="Du C.H."/>
            <person name="Zhou Y.H."/>
            <person name="Cheng J.X."/>
            <person name="Dai P.F."/>
            <person name="Guo W.B."/>
            <person name="Han X.H."/>
            <person name="Huang E.J."/>
            <person name="Li L.F."/>
            <person name="Wei W."/>
            <person name="Gao Y.C."/>
            <person name="Liu J.Z."/>
            <person name="Shao H.Z."/>
            <person name="Wang X."/>
            <person name="Wang C.C."/>
            <person name="Yang T.C."/>
            <person name="Huo Q.B."/>
            <person name="Li W."/>
            <person name="Chen H.Y."/>
            <person name="Chen S.E."/>
            <person name="Zhou L.G."/>
            <person name="Ni X.B."/>
            <person name="Tian J.H."/>
            <person name="Sheng Y."/>
            <person name="Liu T."/>
            <person name="Pan Y.S."/>
            <person name="Xia L.Y."/>
            <person name="Li J."/>
            <person name="Zhao F."/>
            <person name="Cao W.C."/>
        </authorList>
    </citation>
    <scope>NUCLEOTIDE SEQUENCE [LARGE SCALE GENOMIC DNA]</scope>
    <source>
        <strain evidence="1">Iper-2018</strain>
    </source>
</reference>
<evidence type="ECO:0000313" key="1">
    <source>
        <dbReference type="EMBL" id="KAG0433291.1"/>
    </source>
</evidence>
<keyword evidence="2" id="KW-1185">Reference proteome</keyword>
<dbReference type="Proteomes" id="UP000805193">
    <property type="component" value="Unassembled WGS sequence"/>
</dbReference>